<reference evidence="3" key="1">
    <citation type="submission" date="2015-12" db="EMBL/GenBank/DDBJ databases">
        <title>Update maize B73 reference genome by single molecule sequencing technologies.</title>
        <authorList>
            <consortium name="Maize Genome Sequencing Project"/>
            <person name="Ware D."/>
        </authorList>
    </citation>
    <scope>NUCLEOTIDE SEQUENCE [LARGE SCALE GENOMIC DNA]</scope>
    <source>
        <strain evidence="3">cv. B73</strain>
    </source>
</reference>
<evidence type="ECO:0000313" key="2">
    <source>
        <dbReference type="EnsemblPlants" id="Zm00001eb044140_P003"/>
    </source>
</evidence>
<gene>
    <name evidence="2" type="primary">LOC100194236</name>
</gene>
<evidence type="ECO:0000313" key="3">
    <source>
        <dbReference type="Proteomes" id="UP000007305"/>
    </source>
</evidence>
<feature type="region of interest" description="Disordered" evidence="1">
    <location>
        <begin position="1"/>
        <end position="58"/>
    </location>
</feature>
<proteinExistence type="predicted"/>
<evidence type="ECO:0000256" key="1">
    <source>
        <dbReference type="SAM" id="MobiDB-lite"/>
    </source>
</evidence>
<name>A0A804LXT8_MAIZE</name>
<dbReference type="EnsemblPlants" id="Zm00001eb044140_T003">
    <property type="protein sequence ID" value="Zm00001eb044140_P003"/>
    <property type="gene ID" value="Zm00001eb044140"/>
</dbReference>
<reference evidence="2" key="3">
    <citation type="submission" date="2021-05" db="UniProtKB">
        <authorList>
            <consortium name="EnsemblPlants"/>
        </authorList>
    </citation>
    <scope>IDENTIFICATION</scope>
    <source>
        <strain evidence="2">cv. B73</strain>
    </source>
</reference>
<dbReference type="Proteomes" id="UP000007305">
    <property type="component" value="Chromosome 1"/>
</dbReference>
<dbReference type="Gramene" id="Zm00001eb044140_T003">
    <property type="protein sequence ID" value="Zm00001eb044140_P003"/>
    <property type="gene ID" value="Zm00001eb044140"/>
</dbReference>
<reference evidence="2" key="2">
    <citation type="submission" date="2019-07" db="EMBL/GenBank/DDBJ databases">
        <authorList>
            <person name="Seetharam A."/>
            <person name="Woodhouse M."/>
            <person name="Cannon E."/>
        </authorList>
    </citation>
    <scope>NUCLEOTIDE SEQUENCE [LARGE SCALE GENOMIC DNA]</scope>
    <source>
        <strain evidence="2">cv. B73</strain>
    </source>
</reference>
<feature type="compositionally biased region" description="Basic and acidic residues" evidence="1">
    <location>
        <begin position="48"/>
        <end position="58"/>
    </location>
</feature>
<protein>
    <submittedName>
        <fullName evidence="2">Uncharacterized protein</fullName>
    </submittedName>
</protein>
<keyword evidence="3" id="KW-1185">Reference proteome</keyword>
<feature type="compositionally biased region" description="Pro residues" evidence="1">
    <location>
        <begin position="1"/>
        <end position="16"/>
    </location>
</feature>
<accession>A0A804LXT8</accession>
<organism evidence="2 3">
    <name type="scientific">Zea mays</name>
    <name type="common">Maize</name>
    <dbReference type="NCBI Taxonomy" id="4577"/>
    <lineage>
        <taxon>Eukaryota</taxon>
        <taxon>Viridiplantae</taxon>
        <taxon>Streptophyta</taxon>
        <taxon>Embryophyta</taxon>
        <taxon>Tracheophyta</taxon>
        <taxon>Spermatophyta</taxon>
        <taxon>Magnoliopsida</taxon>
        <taxon>Liliopsida</taxon>
        <taxon>Poales</taxon>
        <taxon>Poaceae</taxon>
        <taxon>PACMAD clade</taxon>
        <taxon>Panicoideae</taxon>
        <taxon>Andropogonodae</taxon>
        <taxon>Andropogoneae</taxon>
        <taxon>Tripsacinae</taxon>
        <taxon>Zea</taxon>
    </lineage>
</organism>
<dbReference type="AlphaFoldDB" id="A0A804LXT8"/>
<sequence>MRKPLPLPLPPPPPPSVSVSTGALVSQPLPPPPPPRESRRSNPVAWGRSEDGQHQRVRHQVDQLLHHDTGATGGGLRVLDEHPRRRVQADLDRPRHRPRWSDLPHIARRIPWCLEEHLLLALDISDHAVRGLGGNHGVHGARVYHNKLRKWPYCSWG</sequence>